<comment type="caution">
    <text evidence="1">The sequence shown here is derived from an EMBL/GenBank/DDBJ whole genome shotgun (WGS) entry which is preliminary data.</text>
</comment>
<reference evidence="1 2" key="1">
    <citation type="submission" date="2020-07" db="EMBL/GenBank/DDBJ databases">
        <title>Genomic Encyclopedia of Type Strains, Phase IV (KMG-IV): sequencing the most valuable type-strain genomes for metagenomic binning, comparative biology and taxonomic classification.</title>
        <authorList>
            <person name="Goeker M."/>
        </authorList>
    </citation>
    <scope>NUCLEOTIDE SEQUENCE [LARGE SCALE GENOMIC DNA]</scope>
    <source>
        <strain evidence="1 2">DSM 15730</strain>
    </source>
</reference>
<organism evidence="1 2">
    <name type="scientific">Thermaerobacillus caldiproteolyticus</name>
    <dbReference type="NCBI Taxonomy" id="247480"/>
    <lineage>
        <taxon>Bacteria</taxon>
        <taxon>Bacillati</taxon>
        <taxon>Bacillota</taxon>
        <taxon>Bacilli</taxon>
        <taxon>Bacillales</taxon>
        <taxon>Anoxybacillaceae</taxon>
        <taxon>Thermaerobacillus</taxon>
    </lineage>
</organism>
<evidence type="ECO:0000313" key="1">
    <source>
        <dbReference type="EMBL" id="MBA2876398.1"/>
    </source>
</evidence>
<name>A0A7W0BZU5_9BACL</name>
<protein>
    <submittedName>
        <fullName evidence="1">Uncharacterized protein</fullName>
    </submittedName>
</protein>
<dbReference type="RefSeq" id="WP_181557100.1">
    <property type="nucleotide sequence ID" value="NZ_CP064060.1"/>
</dbReference>
<dbReference type="Proteomes" id="UP000523087">
    <property type="component" value="Unassembled WGS sequence"/>
</dbReference>
<proteinExistence type="predicted"/>
<dbReference type="EMBL" id="JACDUT010000012">
    <property type="protein sequence ID" value="MBA2876398.1"/>
    <property type="molecule type" value="Genomic_DNA"/>
</dbReference>
<keyword evidence="2" id="KW-1185">Reference proteome</keyword>
<dbReference type="AlphaFoldDB" id="A0A7W0BZU5"/>
<accession>A0A7W0BZU5</accession>
<gene>
    <name evidence="1" type="ORF">HNR31_003216</name>
</gene>
<sequence length="109" mass="12573">MNENQLIRSYMASHLKAKTFAAHVACCIRQQLLQFDRSAVVHLDHGTNFFLFYGQALGRSFQVILTLAEVEELKAEGPYALDRYIWYELEAKGISILHMTPYLQAVFFN</sequence>
<evidence type="ECO:0000313" key="2">
    <source>
        <dbReference type="Proteomes" id="UP000523087"/>
    </source>
</evidence>